<accession>A0ABP9FZL2</accession>
<comment type="caution">
    <text evidence="2">The sequence shown here is derived from an EMBL/GenBank/DDBJ whole genome shotgun (WGS) entry which is preliminary data.</text>
</comment>
<dbReference type="Proteomes" id="UP001501436">
    <property type="component" value="Unassembled WGS sequence"/>
</dbReference>
<keyword evidence="1" id="KW-0472">Membrane</keyword>
<dbReference type="EMBL" id="BAABJI010000002">
    <property type="protein sequence ID" value="GAA4922898.1"/>
    <property type="molecule type" value="Genomic_DNA"/>
</dbReference>
<organism evidence="2 3">
    <name type="scientific">Mucilaginibacter defluvii</name>
    <dbReference type="NCBI Taxonomy" id="1196019"/>
    <lineage>
        <taxon>Bacteria</taxon>
        <taxon>Pseudomonadati</taxon>
        <taxon>Bacteroidota</taxon>
        <taxon>Sphingobacteriia</taxon>
        <taxon>Sphingobacteriales</taxon>
        <taxon>Sphingobacteriaceae</taxon>
        <taxon>Mucilaginibacter</taxon>
    </lineage>
</organism>
<feature type="transmembrane region" description="Helical" evidence="1">
    <location>
        <begin position="89"/>
        <end position="108"/>
    </location>
</feature>
<keyword evidence="1" id="KW-0812">Transmembrane</keyword>
<keyword evidence="3" id="KW-1185">Reference proteome</keyword>
<reference evidence="3" key="1">
    <citation type="journal article" date="2019" name="Int. J. Syst. Evol. Microbiol.">
        <title>The Global Catalogue of Microorganisms (GCM) 10K type strain sequencing project: providing services to taxonomists for standard genome sequencing and annotation.</title>
        <authorList>
            <consortium name="The Broad Institute Genomics Platform"/>
            <consortium name="The Broad Institute Genome Sequencing Center for Infectious Disease"/>
            <person name="Wu L."/>
            <person name="Ma J."/>
        </authorList>
    </citation>
    <scope>NUCLEOTIDE SEQUENCE [LARGE SCALE GENOMIC DNA]</scope>
    <source>
        <strain evidence="3">JCM 18283</strain>
    </source>
</reference>
<evidence type="ECO:0000256" key="1">
    <source>
        <dbReference type="SAM" id="Phobius"/>
    </source>
</evidence>
<name>A0ABP9FZL2_9SPHI</name>
<feature type="transmembrane region" description="Helical" evidence="1">
    <location>
        <begin position="120"/>
        <end position="143"/>
    </location>
</feature>
<dbReference type="RefSeq" id="WP_345331898.1">
    <property type="nucleotide sequence ID" value="NZ_BAABJI010000002.1"/>
</dbReference>
<protein>
    <submittedName>
        <fullName evidence="2">Uncharacterized protein</fullName>
    </submittedName>
</protein>
<evidence type="ECO:0000313" key="3">
    <source>
        <dbReference type="Proteomes" id="UP001501436"/>
    </source>
</evidence>
<keyword evidence="1" id="KW-1133">Transmembrane helix</keyword>
<gene>
    <name evidence="2" type="ORF">GCM10023313_28680</name>
</gene>
<sequence>MAFGRNTFHFTSNLSVTDVRQRISKNTLIKDRLTSEKTDKTFIGTVETDEFYIMSSSAIGVACTLRGKLSRGNGKNNTHIDIETRTQRIFIWLVVIWMVVISAVAVLPDLLKATYVFSPLPFALLIFGAVAFRLFIHGLYIIARNKAINEFKQVLTA</sequence>
<proteinExistence type="predicted"/>
<evidence type="ECO:0000313" key="2">
    <source>
        <dbReference type="EMBL" id="GAA4922898.1"/>
    </source>
</evidence>